<name>A0AAV3X6B8_9CYAN</name>
<reference evidence="2" key="1">
    <citation type="submission" date="2019-10" db="EMBL/GenBank/DDBJ databases">
        <title>Draft genome sequece of Microseira wollei NIES-4236.</title>
        <authorList>
            <person name="Yamaguchi H."/>
            <person name="Suzuki S."/>
            <person name="Kawachi M."/>
        </authorList>
    </citation>
    <scope>NUCLEOTIDE SEQUENCE</scope>
    <source>
        <strain evidence="2">NIES-4236</strain>
    </source>
</reference>
<protein>
    <submittedName>
        <fullName evidence="2">GUN4 domain-containing protein</fullName>
    </submittedName>
</protein>
<dbReference type="GO" id="GO:0030288">
    <property type="term" value="C:outer membrane-bounded periplasmic space"/>
    <property type="evidence" value="ECO:0007669"/>
    <property type="project" value="TreeGrafter"/>
</dbReference>
<evidence type="ECO:0000313" key="3">
    <source>
        <dbReference type="Proteomes" id="UP001050975"/>
    </source>
</evidence>
<sequence>MPLLSDRHIDYTPLEQLLAQQDFQAADRITLQKMCELAGPDAVQRKWLYFTEVENFPIADLQTINTLWLLHSQGKFGFSVQREIWLSTGKNWDKFWLKIGWKTGNTWTRYPNEFTWDLSAPRGHIPLSNQLRGVRVIAALLNHPAWSSTPSGG</sequence>
<dbReference type="Pfam" id="PF05419">
    <property type="entry name" value="GUN4"/>
    <property type="match status" value="1"/>
</dbReference>
<dbReference type="SUPFAM" id="SSF140869">
    <property type="entry name" value="GUN4-like"/>
    <property type="match status" value="1"/>
</dbReference>
<dbReference type="GO" id="GO:0046906">
    <property type="term" value="F:tetrapyrrole binding"/>
    <property type="evidence" value="ECO:0007669"/>
    <property type="project" value="TreeGrafter"/>
</dbReference>
<dbReference type="InterPro" id="IPR008629">
    <property type="entry name" value="GUN4-like"/>
</dbReference>
<dbReference type="Gene3D" id="1.10.10.1770">
    <property type="entry name" value="Gun4-like"/>
    <property type="match status" value="1"/>
</dbReference>
<dbReference type="Proteomes" id="UP001050975">
    <property type="component" value="Unassembled WGS sequence"/>
</dbReference>
<dbReference type="CDD" id="cd16383">
    <property type="entry name" value="GUN4"/>
    <property type="match status" value="1"/>
</dbReference>
<proteinExistence type="predicted"/>
<dbReference type="PANTHER" id="PTHR34800:SF1">
    <property type="entry name" value="TETRAPYRROLE-BINDING PROTEIN, CHLOROPLASTIC"/>
    <property type="match status" value="1"/>
</dbReference>
<comment type="caution">
    <text evidence="2">The sequence shown here is derived from an EMBL/GenBank/DDBJ whole genome shotgun (WGS) entry which is preliminary data.</text>
</comment>
<dbReference type="EMBL" id="BLAY01000003">
    <property type="protein sequence ID" value="GET35635.1"/>
    <property type="molecule type" value="Genomic_DNA"/>
</dbReference>
<gene>
    <name evidence="2" type="ORF">MiSe_03770</name>
</gene>
<evidence type="ECO:0000313" key="2">
    <source>
        <dbReference type="EMBL" id="GET35635.1"/>
    </source>
</evidence>
<accession>A0AAV3X6B8</accession>
<feature type="domain" description="GUN4-like" evidence="1">
    <location>
        <begin position="5"/>
        <end position="144"/>
    </location>
</feature>
<dbReference type="InterPro" id="IPR037215">
    <property type="entry name" value="GUN4-like_sf"/>
</dbReference>
<evidence type="ECO:0000259" key="1">
    <source>
        <dbReference type="Pfam" id="PF05419"/>
    </source>
</evidence>
<keyword evidence="3" id="KW-1185">Reference proteome</keyword>
<dbReference type="PANTHER" id="PTHR34800">
    <property type="entry name" value="TETRAPYRROLE-BINDING PROTEIN, CHLOROPLASTIC"/>
    <property type="match status" value="1"/>
</dbReference>
<organism evidence="2 3">
    <name type="scientific">Microseira wollei NIES-4236</name>
    <dbReference type="NCBI Taxonomy" id="2530354"/>
    <lineage>
        <taxon>Bacteria</taxon>
        <taxon>Bacillati</taxon>
        <taxon>Cyanobacteriota</taxon>
        <taxon>Cyanophyceae</taxon>
        <taxon>Oscillatoriophycideae</taxon>
        <taxon>Aerosakkonematales</taxon>
        <taxon>Aerosakkonemataceae</taxon>
        <taxon>Microseira</taxon>
    </lineage>
</organism>
<dbReference type="Gene3D" id="1.25.40.620">
    <property type="match status" value="1"/>
</dbReference>
<dbReference type="AlphaFoldDB" id="A0AAV3X6B8"/>